<evidence type="ECO:0000256" key="5">
    <source>
        <dbReference type="ARBA" id="ARBA00022840"/>
    </source>
</evidence>
<accession>A0ABV6VZY8</accession>
<evidence type="ECO:0000313" key="15">
    <source>
        <dbReference type="Proteomes" id="UP001592531"/>
    </source>
</evidence>
<feature type="transmembrane region" description="Helical" evidence="10">
    <location>
        <begin position="166"/>
        <end position="187"/>
    </location>
</feature>
<proteinExistence type="predicted"/>
<evidence type="ECO:0000256" key="10">
    <source>
        <dbReference type="SAM" id="Phobius"/>
    </source>
</evidence>
<feature type="transmembrane region" description="Helical" evidence="10">
    <location>
        <begin position="207"/>
        <end position="232"/>
    </location>
</feature>
<dbReference type="PANTHER" id="PTHR24221">
    <property type="entry name" value="ATP-BINDING CASSETTE SUB-FAMILY B"/>
    <property type="match status" value="1"/>
</dbReference>
<dbReference type="PROSITE" id="PS50929">
    <property type="entry name" value="ABC_TM1F"/>
    <property type="match status" value="1"/>
</dbReference>
<evidence type="ECO:0000256" key="9">
    <source>
        <dbReference type="ARBA" id="ARBA00043264"/>
    </source>
</evidence>
<dbReference type="PROSITE" id="PS00211">
    <property type="entry name" value="ABC_TRANSPORTER_1"/>
    <property type="match status" value="1"/>
</dbReference>
<evidence type="ECO:0000313" key="14">
    <source>
        <dbReference type="EMBL" id="MFC1419047.1"/>
    </source>
</evidence>
<dbReference type="Gene3D" id="1.20.1560.10">
    <property type="entry name" value="ABC transporter type 1, transmembrane domain"/>
    <property type="match status" value="1"/>
</dbReference>
<feature type="transmembrane region" description="Helical" evidence="10">
    <location>
        <begin position="282"/>
        <end position="300"/>
    </location>
</feature>
<dbReference type="PANTHER" id="PTHR24221:SF654">
    <property type="entry name" value="ATP-BINDING CASSETTE SUB-FAMILY B MEMBER 6"/>
    <property type="match status" value="1"/>
</dbReference>
<evidence type="ECO:0000259" key="13">
    <source>
        <dbReference type="PROSITE" id="PS50990"/>
    </source>
</evidence>
<keyword evidence="15" id="KW-1185">Reference proteome</keyword>
<keyword evidence="5" id="KW-0067">ATP-binding</keyword>
<keyword evidence="6" id="KW-0653">Protein transport</keyword>
<feature type="transmembrane region" description="Helical" evidence="10">
    <location>
        <begin position="306"/>
        <end position="325"/>
    </location>
</feature>
<feature type="domain" description="ABC transporter" evidence="11">
    <location>
        <begin position="481"/>
        <end position="714"/>
    </location>
</feature>
<dbReference type="Proteomes" id="UP001592531">
    <property type="component" value="Unassembled WGS sequence"/>
</dbReference>
<keyword evidence="3" id="KW-0547">Nucleotide-binding</keyword>
<dbReference type="InterPro" id="IPR003593">
    <property type="entry name" value="AAA+_ATPase"/>
</dbReference>
<dbReference type="InterPro" id="IPR017871">
    <property type="entry name" value="ABC_transporter-like_CS"/>
</dbReference>
<dbReference type="Gene3D" id="3.90.70.10">
    <property type="entry name" value="Cysteine proteinases"/>
    <property type="match status" value="1"/>
</dbReference>
<evidence type="ECO:0000256" key="2">
    <source>
        <dbReference type="ARBA" id="ARBA00022692"/>
    </source>
</evidence>
<sequence>MARRGRQVPMRYQLTQSECGLACLAMVLSHHGRSTSVPDCRALVGSGRDGVSVPALVSAAEAAGLTVTVDRSADPFEQPLEGPAIAFLSRHHFVVVTRVTARWVHTTDPTHGRRRHDRARFAAGYGGVLLRMVPGAGFERRRTPLRAAPMVRYLAQFVGARGSRRVLGATVALAAGLQVMALATPLLTKAVVDSVVPGDRLGSLTGIGVGIAAVALLCGALSFGRALALLAVRVRGDQMMSRRFVTHLFRLPMGFFLDRGRGDLLMRLSSVASTRETLVQQLLSTLIDGFLLVGYLIGLLLLSPLYAAALIPLFLAQLLVLGITYRRMRTLSQQELRARSEEQSYLVEALEAIVPLKANGVEARAAQRWETLFTAYQGTVRLRGRTAARIGAARQALSTLAPLALLWVGAWMVLTHRMSLGTMLAANAVALSVLAPLETFASSGQVYQVVRAQVERVFDVVDSAEEPSGAVRLADDTPSRITLHGVGFRYQENQRPVLRGLELDLPPGAKLGVVGRTGSGKSTLGLLILGLLRADEGEIRYDGVPVADLDIWELRARCGAVLQELTLFNGTIRDNLTLSRPDAPADEVIRAARTAGLHDDVLALPMGYDTMVGQGGSALSAGQRQRVALARALVHRPRLLLLDEATSHLDPATERQVDAALSELAVTRIVVSHRLSAIRNADQTIVLDGGRVVQHGRHEELIRADGLYRRLFGDTAVTARAVG</sequence>
<evidence type="ECO:0000256" key="7">
    <source>
        <dbReference type="ARBA" id="ARBA00022989"/>
    </source>
</evidence>
<keyword evidence="7 10" id="KW-1133">Transmembrane helix</keyword>
<evidence type="ECO:0000256" key="8">
    <source>
        <dbReference type="ARBA" id="ARBA00023136"/>
    </source>
</evidence>
<dbReference type="InterPro" id="IPR027417">
    <property type="entry name" value="P-loop_NTPase"/>
</dbReference>
<keyword evidence="4" id="KW-0378">Hydrolase</keyword>
<protein>
    <submittedName>
        <fullName evidence="14">Peptidase domain-containing ABC transporter</fullName>
    </submittedName>
</protein>
<feature type="domain" description="Peptidase C39" evidence="13">
    <location>
        <begin position="13"/>
        <end position="132"/>
    </location>
</feature>
<dbReference type="InterPro" id="IPR039421">
    <property type="entry name" value="Type_1_exporter"/>
</dbReference>
<evidence type="ECO:0000256" key="4">
    <source>
        <dbReference type="ARBA" id="ARBA00022807"/>
    </source>
</evidence>
<dbReference type="SMART" id="SM00382">
    <property type="entry name" value="AAA"/>
    <property type="match status" value="1"/>
</dbReference>
<dbReference type="Pfam" id="PF00664">
    <property type="entry name" value="ABC_membrane"/>
    <property type="match status" value="1"/>
</dbReference>
<dbReference type="InterPro" id="IPR036640">
    <property type="entry name" value="ABC1_TM_sf"/>
</dbReference>
<dbReference type="Gene3D" id="3.40.50.300">
    <property type="entry name" value="P-loop containing nucleotide triphosphate hydrolases"/>
    <property type="match status" value="1"/>
</dbReference>
<evidence type="ECO:0000256" key="6">
    <source>
        <dbReference type="ARBA" id="ARBA00022927"/>
    </source>
</evidence>
<gene>
    <name evidence="14" type="ORF">ACEZDE_20775</name>
</gene>
<keyword evidence="6" id="KW-0813">Transport</keyword>
<dbReference type="InterPro" id="IPR003439">
    <property type="entry name" value="ABC_transporter-like_ATP-bd"/>
</dbReference>
<keyword evidence="9" id="KW-0080">Bacteriocin transport</keyword>
<evidence type="ECO:0000259" key="12">
    <source>
        <dbReference type="PROSITE" id="PS50929"/>
    </source>
</evidence>
<dbReference type="SUPFAM" id="SSF90123">
    <property type="entry name" value="ABC transporter transmembrane region"/>
    <property type="match status" value="1"/>
</dbReference>
<keyword evidence="4" id="KW-0645">Protease</keyword>
<dbReference type="EMBL" id="JBHFAB010000015">
    <property type="protein sequence ID" value="MFC1419047.1"/>
    <property type="molecule type" value="Genomic_DNA"/>
</dbReference>
<comment type="caution">
    <text evidence="14">The sequence shown here is derived from an EMBL/GenBank/DDBJ whole genome shotgun (WGS) entry which is preliminary data.</text>
</comment>
<dbReference type="RefSeq" id="WP_380537958.1">
    <property type="nucleotide sequence ID" value="NZ_JBHFAB010000015.1"/>
</dbReference>
<organism evidence="14 15">
    <name type="scientific">Streptacidiphilus cavernicola</name>
    <dbReference type="NCBI Taxonomy" id="3342716"/>
    <lineage>
        <taxon>Bacteria</taxon>
        <taxon>Bacillati</taxon>
        <taxon>Actinomycetota</taxon>
        <taxon>Actinomycetes</taxon>
        <taxon>Kitasatosporales</taxon>
        <taxon>Streptomycetaceae</taxon>
        <taxon>Streptacidiphilus</taxon>
    </lineage>
</organism>
<dbReference type="Pfam" id="PF00005">
    <property type="entry name" value="ABC_tran"/>
    <property type="match status" value="1"/>
</dbReference>
<dbReference type="Pfam" id="PF03412">
    <property type="entry name" value="Peptidase_C39"/>
    <property type="match status" value="1"/>
</dbReference>
<reference evidence="14 15" key="1">
    <citation type="submission" date="2024-09" db="EMBL/GenBank/DDBJ databases">
        <authorList>
            <person name="Lee S.D."/>
        </authorList>
    </citation>
    <scope>NUCLEOTIDE SEQUENCE [LARGE SCALE GENOMIC DNA]</scope>
    <source>
        <strain evidence="14 15">N8-3</strain>
    </source>
</reference>
<evidence type="ECO:0000259" key="11">
    <source>
        <dbReference type="PROSITE" id="PS50893"/>
    </source>
</evidence>
<keyword evidence="2 10" id="KW-0812">Transmembrane</keyword>
<dbReference type="InterPro" id="IPR005074">
    <property type="entry name" value="Peptidase_C39"/>
</dbReference>
<keyword evidence="4" id="KW-0788">Thiol protease</keyword>
<dbReference type="SUPFAM" id="SSF52540">
    <property type="entry name" value="P-loop containing nucleoside triphosphate hydrolases"/>
    <property type="match status" value="1"/>
</dbReference>
<feature type="transmembrane region" description="Helical" evidence="10">
    <location>
        <begin position="391"/>
        <end position="414"/>
    </location>
</feature>
<keyword evidence="8 10" id="KW-0472">Membrane</keyword>
<comment type="subcellular location">
    <subcellularLocation>
        <location evidence="1">Cell membrane</location>
        <topology evidence="1">Multi-pass membrane protein</topology>
    </subcellularLocation>
</comment>
<name>A0ABV6VZY8_9ACTN</name>
<evidence type="ECO:0000256" key="3">
    <source>
        <dbReference type="ARBA" id="ARBA00022741"/>
    </source>
</evidence>
<evidence type="ECO:0000256" key="1">
    <source>
        <dbReference type="ARBA" id="ARBA00004651"/>
    </source>
</evidence>
<dbReference type="InterPro" id="IPR011527">
    <property type="entry name" value="ABC1_TM_dom"/>
</dbReference>
<dbReference type="PROSITE" id="PS50990">
    <property type="entry name" value="PEPTIDASE_C39"/>
    <property type="match status" value="1"/>
</dbReference>
<feature type="domain" description="ABC transmembrane type-1" evidence="12">
    <location>
        <begin position="169"/>
        <end position="448"/>
    </location>
</feature>
<dbReference type="PROSITE" id="PS50893">
    <property type="entry name" value="ABC_TRANSPORTER_2"/>
    <property type="match status" value="1"/>
</dbReference>